<evidence type="ECO:0000313" key="1">
    <source>
        <dbReference type="EMBL" id="GJE91206.1"/>
    </source>
</evidence>
<keyword evidence="2" id="KW-1185">Reference proteome</keyword>
<gene>
    <name evidence="1" type="ORF">PsYK624_073550</name>
</gene>
<sequence>MIAGHQIRHSLLGSRGRASQAGGRSTGPPACLIGRVIITGQLVHTGVYRMRGSPHFVITDLRVARCPSLPTAMRPAYTFGKPARLPRALAPARLDIAAPRAQALLASVSGGELKISEHPPPSIFNHSS</sequence>
<accession>A0A9P3GAB4</accession>
<protein>
    <submittedName>
        <fullName evidence="1">Uncharacterized protein</fullName>
    </submittedName>
</protein>
<organism evidence="1 2">
    <name type="scientific">Phanerochaete sordida</name>
    <dbReference type="NCBI Taxonomy" id="48140"/>
    <lineage>
        <taxon>Eukaryota</taxon>
        <taxon>Fungi</taxon>
        <taxon>Dikarya</taxon>
        <taxon>Basidiomycota</taxon>
        <taxon>Agaricomycotina</taxon>
        <taxon>Agaricomycetes</taxon>
        <taxon>Polyporales</taxon>
        <taxon>Phanerochaetaceae</taxon>
        <taxon>Phanerochaete</taxon>
    </lineage>
</organism>
<name>A0A9P3GAB4_9APHY</name>
<comment type="caution">
    <text evidence="1">The sequence shown here is derived from an EMBL/GenBank/DDBJ whole genome shotgun (WGS) entry which is preliminary data.</text>
</comment>
<evidence type="ECO:0000313" key="2">
    <source>
        <dbReference type="Proteomes" id="UP000703269"/>
    </source>
</evidence>
<proteinExistence type="predicted"/>
<dbReference type="Proteomes" id="UP000703269">
    <property type="component" value="Unassembled WGS sequence"/>
</dbReference>
<dbReference type="AlphaFoldDB" id="A0A9P3GAB4"/>
<reference evidence="1 2" key="1">
    <citation type="submission" date="2021-08" db="EMBL/GenBank/DDBJ databases">
        <title>Draft Genome Sequence of Phanerochaete sordida strain YK-624.</title>
        <authorList>
            <person name="Mori T."/>
            <person name="Dohra H."/>
            <person name="Suzuki T."/>
            <person name="Kawagishi H."/>
            <person name="Hirai H."/>
        </authorList>
    </citation>
    <scope>NUCLEOTIDE SEQUENCE [LARGE SCALE GENOMIC DNA]</scope>
    <source>
        <strain evidence="1 2">YK-624</strain>
    </source>
</reference>
<dbReference type="EMBL" id="BPQB01000020">
    <property type="protein sequence ID" value="GJE91206.1"/>
    <property type="molecule type" value="Genomic_DNA"/>
</dbReference>